<evidence type="ECO:0000256" key="1">
    <source>
        <dbReference type="SAM" id="MobiDB-lite"/>
    </source>
</evidence>
<keyword evidence="3" id="KW-1185">Reference proteome</keyword>
<protein>
    <submittedName>
        <fullName evidence="2">Uncharacterized protein</fullName>
    </submittedName>
</protein>
<dbReference type="AlphaFoldDB" id="A0A9P6NGK3"/>
<name>A0A9P6NGK3_9BASI</name>
<feature type="compositionally biased region" description="Basic and acidic residues" evidence="1">
    <location>
        <begin position="87"/>
        <end position="99"/>
    </location>
</feature>
<accession>A0A9P6NGK3</accession>
<comment type="caution">
    <text evidence="2">The sequence shown here is derived from an EMBL/GenBank/DDBJ whole genome shotgun (WGS) entry which is preliminary data.</text>
</comment>
<evidence type="ECO:0000313" key="3">
    <source>
        <dbReference type="Proteomes" id="UP000886653"/>
    </source>
</evidence>
<dbReference type="EMBL" id="MU167311">
    <property type="protein sequence ID" value="KAG0143734.1"/>
    <property type="molecule type" value="Genomic_DNA"/>
</dbReference>
<dbReference type="Proteomes" id="UP000886653">
    <property type="component" value="Unassembled WGS sequence"/>
</dbReference>
<proteinExistence type="predicted"/>
<reference evidence="2" key="1">
    <citation type="submission" date="2013-11" db="EMBL/GenBank/DDBJ databases">
        <title>Genome sequence of the fusiform rust pathogen reveals effectors for host alternation and coevolution with pine.</title>
        <authorList>
            <consortium name="DOE Joint Genome Institute"/>
            <person name="Smith K."/>
            <person name="Pendleton A."/>
            <person name="Kubisiak T."/>
            <person name="Anderson C."/>
            <person name="Salamov A."/>
            <person name="Aerts A."/>
            <person name="Riley R."/>
            <person name="Clum A."/>
            <person name="Lindquist E."/>
            <person name="Ence D."/>
            <person name="Campbell M."/>
            <person name="Kronenberg Z."/>
            <person name="Feau N."/>
            <person name="Dhillon B."/>
            <person name="Hamelin R."/>
            <person name="Burleigh J."/>
            <person name="Smith J."/>
            <person name="Yandell M."/>
            <person name="Nelson C."/>
            <person name="Grigoriev I."/>
            <person name="Davis J."/>
        </authorList>
    </citation>
    <scope>NUCLEOTIDE SEQUENCE</scope>
    <source>
        <strain evidence="2">G11</strain>
    </source>
</reference>
<organism evidence="2 3">
    <name type="scientific">Cronartium quercuum f. sp. fusiforme G11</name>
    <dbReference type="NCBI Taxonomy" id="708437"/>
    <lineage>
        <taxon>Eukaryota</taxon>
        <taxon>Fungi</taxon>
        <taxon>Dikarya</taxon>
        <taxon>Basidiomycota</taxon>
        <taxon>Pucciniomycotina</taxon>
        <taxon>Pucciniomycetes</taxon>
        <taxon>Pucciniales</taxon>
        <taxon>Coleosporiaceae</taxon>
        <taxon>Cronartium</taxon>
    </lineage>
</organism>
<feature type="compositionally biased region" description="Pro residues" evidence="1">
    <location>
        <begin position="50"/>
        <end position="65"/>
    </location>
</feature>
<feature type="region of interest" description="Disordered" evidence="1">
    <location>
        <begin position="37"/>
        <end position="99"/>
    </location>
</feature>
<evidence type="ECO:0000313" key="2">
    <source>
        <dbReference type="EMBL" id="KAG0143734.1"/>
    </source>
</evidence>
<sequence length="196" mass="21214">MINPVVCKNLVTGSSLKIGWPRADHHHCAPLLLSPSIPFPSQSPPQLQDPIPPPPPWHPPPPDPGRAPDSRTPISSAPTGRNASVDATKDATAREDTRADSCERELLTLWTENLKNTDAEGNIIIPWMLGNLMIILIKTLIETKDLLREVRDATRSGTSLVNQTPATLPMKPALWATITARNAPTSPAAERATATQ</sequence>
<gene>
    <name evidence="2" type="ORF">CROQUDRAFT_95883</name>
</gene>
<feature type="compositionally biased region" description="Polar residues" evidence="1">
    <location>
        <begin position="72"/>
        <end position="82"/>
    </location>
</feature>